<keyword evidence="2" id="KW-0547">Nucleotide-binding</keyword>
<keyword evidence="6" id="KW-1185">Reference proteome</keyword>
<keyword evidence="3" id="KW-0067">ATP-binding</keyword>
<dbReference type="KEGG" id="pna:Pnap_4235"/>
<geneLocation type="plasmid" evidence="5 6">
    <name>pPNAP01</name>
</geneLocation>
<comment type="similarity">
    <text evidence="1">Belongs to the GSP E family.</text>
</comment>
<dbReference type="PANTHER" id="PTHR30258">
    <property type="entry name" value="TYPE II SECRETION SYSTEM PROTEIN GSPE-RELATED"/>
    <property type="match status" value="1"/>
</dbReference>
<gene>
    <name evidence="5" type="ordered locus">Pnap_4235</name>
</gene>
<dbReference type="GO" id="GO:0005524">
    <property type="term" value="F:ATP binding"/>
    <property type="evidence" value="ECO:0007669"/>
    <property type="project" value="UniProtKB-KW"/>
</dbReference>
<proteinExistence type="inferred from homology"/>
<dbReference type="EMBL" id="CP000530">
    <property type="protein sequence ID" value="ABM39518.1"/>
    <property type="molecule type" value="Genomic_DNA"/>
</dbReference>
<evidence type="ECO:0000259" key="4">
    <source>
        <dbReference type="Pfam" id="PF00437"/>
    </source>
</evidence>
<dbReference type="Gene3D" id="3.30.450.90">
    <property type="match status" value="1"/>
</dbReference>
<dbReference type="Gene3D" id="3.40.50.300">
    <property type="entry name" value="P-loop containing nucleotide triphosphate hydrolases"/>
    <property type="match status" value="1"/>
</dbReference>
<dbReference type="AlphaFoldDB" id="A1VV40"/>
<feature type="domain" description="Bacterial type II secretion system protein E" evidence="4">
    <location>
        <begin position="204"/>
        <end position="586"/>
    </location>
</feature>
<evidence type="ECO:0000256" key="2">
    <source>
        <dbReference type="ARBA" id="ARBA00022741"/>
    </source>
</evidence>
<evidence type="ECO:0000256" key="1">
    <source>
        <dbReference type="ARBA" id="ARBA00006611"/>
    </source>
</evidence>
<dbReference type="PANTHER" id="PTHR30258:SF3">
    <property type="entry name" value="SLL1921 PROTEIN"/>
    <property type="match status" value="1"/>
</dbReference>
<sequence>MAMVNLFRKLFLRPALVENQVIASDIAAAVNFRPRKPLKVSVADAMADSEDIPSNIEAFATSVASTNVQHGPFGKSISVETIKDFATLPLLFEGLVNDFQLGSHLGYNVQPALFGGVQGSEAARIAILVNPLYANSDEVVELLSILANPKQHKHEFKLWEHASRVIIPHSLMLSLSRGEIDKNSLSNRRKINSDPKKHSFYVALENIIQWGVRQNASDVHFNLNFNEEHSEVRFTINGRYVAPQMWRMPTQTMFQILSVAWMSGTGGNGPSYDTRVEQQCRIALKIDDKPIMLRWASASTESPGPSVTTRIIKSDANILTLEQLSYLPDQIATYNRAMNAEKGAIILAGVVNSGKSVTIASLMGSLPDYRKKLGIEDPVEILIPGMLQKSINRPLEGDTGKEFDAIAKTAKRFAMNDILIGEIRDKATGMLMVDIVLMGTSVYCTTHTPSALGAFDKLASDMVGVSRDFLSVPGNVKLITYQALLPKLCTCALPLKCITQQGHAEYKASGNDYIKRLQRLYDLDESMLRIGNREGCPKCRHEGLPELNGFKGRTLAAEMVEPDETLLSMVKQADSIGMRRHVAELRGSTRFDDPLMVGKSAMECAVYKMSTGILDPREIEPRFHSFEREEMMRASSKHYAEHVEKQVYTALKKVR</sequence>
<reference evidence="6" key="1">
    <citation type="journal article" date="2009" name="Environ. Microbiol.">
        <title>The genome of Polaromonas naphthalenivorans strain CJ2, isolated from coal tar-contaminated sediment, reveals physiological and metabolic versatility and evolution through extensive horizontal gene transfer.</title>
        <authorList>
            <person name="Yagi J.M."/>
            <person name="Sims D."/>
            <person name="Brettin T."/>
            <person name="Bruce D."/>
            <person name="Madsen E.L."/>
        </authorList>
    </citation>
    <scope>NUCLEOTIDE SEQUENCE [LARGE SCALE GENOMIC DNA]</scope>
    <source>
        <strain evidence="6">CJ2</strain>
        <plasmid evidence="6">Plasmid pPNAP01</plasmid>
    </source>
</reference>
<dbReference type="InterPro" id="IPR027417">
    <property type="entry name" value="P-loop_NTPase"/>
</dbReference>
<name>A1VV40_POLNA</name>
<dbReference type="Pfam" id="PF00437">
    <property type="entry name" value="T2SSE"/>
    <property type="match status" value="1"/>
</dbReference>
<accession>A1VV40</accession>
<evidence type="ECO:0000313" key="6">
    <source>
        <dbReference type="Proteomes" id="UP000000644"/>
    </source>
</evidence>
<dbReference type="GO" id="GO:0005886">
    <property type="term" value="C:plasma membrane"/>
    <property type="evidence" value="ECO:0007669"/>
    <property type="project" value="TreeGrafter"/>
</dbReference>
<dbReference type="Proteomes" id="UP000000644">
    <property type="component" value="Plasmid pPNAP01"/>
</dbReference>
<dbReference type="InterPro" id="IPR001482">
    <property type="entry name" value="T2SS/T4SS_dom"/>
</dbReference>
<evidence type="ECO:0000313" key="5">
    <source>
        <dbReference type="EMBL" id="ABM39518.1"/>
    </source>
</evidence>
<dbReference type="SUPFAM" id="SSF52540">
    <property type="entry name" value="P-loop containing nucleoside triphosphate hydrolases"/>
    <property type="match status" value="1"/>
</dbReference>
<evidence type="ECO:0000256" key="3">
    <source>
        <dbReference type="ARBA" id="ARBA00022840"/>
    </source>
</evidence>
<dbReference type="OrthoDB" id="5790493at2"/>
<dbReference type="HOGENOM" id="CLU_026424_0_0_4"/>
<protein>
    <submittedName>
        <fullName evidence="5">Type II secretion system protein E</fullName>
    </submittedName>
</protein>
<organism evidence="5 6">
    <name type="scientific">Polaromonas naphthalenivorans (strain CJ2)</name>
    <dbReference type="NCBI Taxonomy" id="365044"/>
    <lineage>
        <taxon>Bacteria</taxon>
        <taxon>Pseudomonadati</taxon>
        <taxon>Pseudomonadota</taxon>
        <taxon>Betaproteobacteria</taxon>
        <taxon>Burkholderiales</taxon>
        <taxon>Comamonadaceae</taxon>
        <taxon>Polaromonas</taxon>
    </lineage>
</organism>
<dbReference type="GO" id="GO:0016887">
    <property type="term" value="F:ATP hydrolysis activity"/>
    <property type="evidence" value="ECO:0007669"/>
    <property type="project" value="TreeGrafter"/>
</dbReference>
<keyword evidence="5" id="KW-0614">Plasmid</keyword>